<dbReference type="SMART" id="SM00239">
    <property type="entry name" value="C2"/>
    <property type="match status" value="1"/>
</dbReference>
<evidence type="ECO:0000313" key="12">
    <source>
        <dbReference type="Proteomes" id="UP000054350"/>
    </source>
</evidence>
<dbReference type="InterPro" id="IPR001192">
    <property type="entry name" value="PI-PLC_fam"/>
</dbReference>
<dbReference type="AlphaFoldDB" id="A0A0L0TB12"/>
<dbReference type="SMART" id="SM00148">
    <property type="entry name" value="PLCXc"/>
    <property type="match status" value="1"/>
</dbReference>
<sequence>MSFFKRFNRPLKSLGAGGGTRDLPPSSGSPNTVGIASPLADQLSGLSLSADCTTSIPRSAGIAVAGHGGLTMLDALVSGITLSKMDRKAPKSRGKERVFKLDLLRRQVRWGSKRKPPELTTINLDDLSDVRTRLSYTVPPNADRDLVDAADQRALSIHYTRGGEHKVLDLVCSSTYLRDEFVRIIETIRAHDQTLDGRDYTMVTINTWIHRAWVAADANENGRVDLNECIAVLKSFNVALIKDEIKNLFQTHDRERRGWLQFEEFSKLCRDLRRPPRDLVKLFDEITGGTDGDGLMNRDQFHGFLRNFQMEETLTDADMDQMFLRHSIVPDVWAADSHNAALPSASGSSLMLAHRALDLSSFYMFLLSPQSAARKRRPAHAMDRPLAHYFISSSHNTYLEGNQLNSDSSVEAYVRVLQRGCRCVELDCWDGPHDEPIIYHGHTATSKILFRDVIQAIHKYAFVASDWPVILSLEMHCSSFQQAKIAYYLRNILGDILVTDRVADGETALPSPLDLRRKVLIKGKGYVTVETPSDDFETASTASRSRAPSMSAQSSLLDYSSDGTASPTRRVSRMPTESAILASSARIVADPIDESGSGSPATPASSSASPDLLALAVYMKTVKFGSFADADKSAEVDPLGYFFTMSSFSESASLKLARTAMVRWLAYHTMRISRVYPAGTRVGSSNYNPFPHWAAGCQLVALNWQTFDTGMALNTAFFEQNGGNGYVLKPEYMLDPTVVRPRPLILTIRIMSAQHLPKPKDKSKGEVIDPFVEFELFDIPAPATPHAPASASLPNDWDHDAIDEPTFKYKTKHVTDNGWNPSWNEMTAVRVYNPTLAIVRFSVHDHDLSGQDLVGSWAAPVAALNAGYRFLYLRNWKGKQSTDACLLVWIGIHQE</sequence>
<dbReference type="SMART" id="SM00054">
    <property type="entry name" value="EFh"/>
    <property type="match status" value="3"/>
</dbReference>
<dbReference type="Pfam" id="PF00388">
    <property type="entry name" value="PI-PLC-X"/>
    <property type="match status" value="1"/>
</dbReference>
<dbReference type="SMART" id="SM00149">
    <property type="entry name" value="PLCYc"/>
    <property type="match status" value="1"/>
</dbReference>
<dbReference type="CDD" id="cd00275">
    <property type="entry name" value="C2_PLC_like"/>
    <property type="match status" value="1"/>
</dbReference>
<dbReference type="PANTHER" id="PTHR10336:SF36">
    <property type="entry name" value="1-PHOSPHATIDYLINOSITOL 4,5-BISPHOSPHATE PHOSPHODIESTERASE BETA-4"/>
    <property type="match status" value="1"/>
</dbReference>
<evidence type="ECO:0000259" key="9">
    <source>
        <dbReference type="PROSITE" id="PS50008"/>
    </source>
</evidence>
<dbReference type="EC" id="3.1.4.11" evidence="1 6"/>
<organism evidence="11 12">
    <name type="scientific">Allomyces macrogynus (strain ATCC 38327)</name>
    <name type="common">Allomyces javanicus var. macrogynus</name>
    <dbReference type="NCBI Taxonomy" id="578462"/>
    <lineage>
        <taxon>Eukaryota</taxon>
        <taxon>Fungi</taxon>
        <taxon>Fungi incertae sedis</taxon>
        <taxon>Blastocladiomycota</taxon>
        <taxon>Blastocladiomycetes</taxon>
        <taxon>Blastocladiales</taxon>
        <taxon>Blastocladiaceae</taxon>
        <taxon>Allomyces</taxon>
    </lineage>
</organism>
<dbReference type="PROSITE" id="PS50008">
    <property type="entry name" value="PIPLC_Y_DOMAIN"/>
    <property type="match status" value="1"/>
</dbReference>
<keyword evidence="12" id="KW-1185">Reference proteome</keyword>
<dbReference type="Gene3D" id="3.20.20.190">
    <property type="entry name" value="Phosphatidylinositol (PI) phosphodiesterase"/>
    <property type="match status" value="1"/>
</dbReference>
<dbReference type="VEuPathDB" id="FungiDB:AMAG_16381"/>
<evidence type="ECO:0000313" key="11">
    <source>
        <dbReference type="EMBL" id="KNE71958.1"/>
    </source>
</evidence>
<dbReference type="CDD" id="cd15898">
    <property type="entry name" value="EFh_PI-PLC"/>
    <property type="match status" value="1"/>
</dbReference>
<evidence type="ECO:0000256" key="4">
    <source>
        <dbReference type="ARBA" id="ARBA00023098"/>
    </source>
</evidence>
<proteinExistence type="predicted"/>
<dbReference type="Proteomes" id="UP000054350">
    <property type="component" value="Unassembled WGS sequence"/>
</dbReference>
<dbReference type="InterPro" id="IPR011993">
    <property type="entry name" value="PH-like_dom_sf"/>
</dbReference>
<dbReference type="EMBL" id="GG745375">
    <property type="protein sequence ID" value="KNE71958.1"/>
    <property type="molecule type" value="Genomic_DNA"/>
</dbReference>
<dbReference type="SUPFAM" id="SSF47473">
    <property type="entry name" value="EF-hand"/>
    <property type="match status" value="1"/>
</dbReference>
<evidence type="ECO:0000256" key="6">
    <source>
        <dbReference type="RuleBase" id="RU361133"/>
    </source>
</evidence>
<feature type="compositionally biased region" description="Polar residues" evidence="7">
    <location>
        <begin position="556"/>
        <end position="569"/>
    </location>
</feature>
<dbReference type="PROSITE" id="PS50004">
    <property type="entry name" value="C2"/>
    <property type="match status" value="1"/>
</dbReference>
<evidence type="ECO:0000256" key="2">
    <source>
        <dbReference type="ARBA" id="ARBA00022801"/>
    </source>
</evidence>
<evidence type="ECO:0000256" key="1">
    <source>
        <dbReference type="ARBA" id="ARBA00012368"/>
    </source>
</evidence>
<feature type="domain" description="EF-hand" evidence="10">
    <location>
        <begin position="240"/>
        <end position="275"/>
    </location>
</feature>
<feature type="domain" description="C2" evidence="8">
    <location>
        <begin position="726"/>
        <end position="875"/>
    </location>
</feature>
<feature type="compositionally biased region" description="Low complexity" evidence="7">
    <location>
        <begin position="538"/>
        <end position="555"/>
    </location>
</feature>
<dbReference type="Gene3D" id="2.60.40.150">
    <property type="entry name" value="C2 domain"/>
    <property type="match status" value="1"/>
</dbReference>
<dbReference type="GO" id="GO:0048015">
    <property type="term" value="P:phosphatidylinositol-mediated signaling"/>
    <property type="evidence" value="ECO:0007669"/>
    <property type="project" value="TreeGrafter"/>
</dbReference>
<accession>A0A0L0TB12</accession>
<reference evidence="11 12" key="1">
    <citation type="submission" date="2009-11" db="EMBL/GenBank/DDBJ databases">
        <title>Annotation of Allomyces macrogynus ATCC 38327.</title>
        <authorList>
            <consortium name="The Broad Institute Genome Sequencing Platform"/>
            <person name="Russ C."/>
            <person name="Cuomo C."/>
            <person name="Burger G."/>
            <person name="Gray M.W."/>
            <person name="Holland P.W.H."/>
            <person name="King N."/>
            <person name="Lang F.B.F."/>
            <person name="Roger A.J."/>
            <person name="Ruiz-Trillo I."/>
            <person name="Young S.K."/>
            <person name="Zeng Q."/>
            <person name="Gargeya S."/>
            <person name="Fitzgerald M."/>
            <person name="Haas B."/>
            <person name="Abouelleil A."/>
            <person name="Alvarado L."/>
            <person name="Arachchi H.M."/>
            <person name="Berlin A."/>
            <person name="Chapman S.B."/>
            <person name="Gearin G."/>
            <person name="Goldberg J."/>
            <person name="Griggs A."/>
            <person name="Gujja S."/>
            <person name="Hansen M."/>
            <person name="Heiman D."/>
            <person name="Howarth C."/>
            <person name="Larimer J."/>
            <person name="Lui A."/>
            <person name="MacDonald P.J.P."/>
            <person name="McCowen C."/>
            <person name="Montmayeur A."/>
            <person name="Murphy C."/>
            <person name="Neiman D."/>
            <person name="Pearson M."/>
            <person name="Priest M."/>
            <person name="Roberts A."/>
            <person name="Saif S."/>
            <person name="Shea T."/>
            <person name="Sisk P."/>
            <person name="Stolte C."/>
            <person name="Sykes S."/>
            <person name="Wortman J."/>
            <person name="Nusbaum C."/>
            <person name="Birren B."/>
        </authorList>
    </citation>
    <scope>NUCLEOTIDE SEQUENCE [LARGE SCALE GENOMIC DNA]</scope>
    <source>
        <strain evidence="11 12">ATCC 38327</strain>
    </source>
</reference>
<dbReference type="GO" id="GO:0051209">
    <property type="term" value="P:release of sequestered calcium ion into cytosol"/>
    <property type="evidence" value="ECO:0007669"/>
    <property type="project" value="TreeGrafter"/>
</dbReference>
<dbReference type="OrthoDB" id="269822at2759"/>
<dbReference type="Gene3D" id="1.10.238.10">
    <property type="entry name" value="EF-hand"/>
    <property type="match status" value="1"/>
</dbReference>
<evidence type="ECO:0000259" key="8">
    <source>
        <dbReference type="PROSITE" id="PS50004"/>
    </source>
</evidence>
<dbReference type="InterPro" id="IPR017946">
    <property type="entry name" value="PLC-like_Pdiesterase_TIM-brl"/>
</dbReference>
<dbReference type="STRING" id="578462.A0A0L0TB12"/>
<keyword evidence="4 6" id="KW-0443">Lipid metabolism</keyword>
<dbReference type="CDD" id="cd08558">
    <property type="entry name" value="PI-PLCc_eukaryota"/>
    <property type="match status" value="1"/>
</dbReference>
<comment type="catalytic activity">
    <reaction evidence="6">
        <text>a 1,2-diacyl-sn-glycero-3-phospho-(1D-myo-inositol-4,5-bisphosphate) + H2O = 1D-myo-inositol 1,4,5-trisphosphate + a 1,2-diacyl-sn-glycerol + H(+)</text>
        <dbReference type="Rhea" id="RHEA:33179"/>
        <dbReference type="ChEBI" id="CHEBI:15377"/>
        <dbReference type="ChEBI" id="CHEBI:15378"/>
        <dbReference type="ChEBI" id="CHEBI:17815"/>
        <dbReference type="ChEBI" id="CHEBI:58456"/>
        <dbReference type="ChEBI" id="CHEBI:203600"/>
        <dbReference type="EC" id="3.1.4.11"/>
    </reaction>
</comment>
<dbReference type="PRINTS" id="PR00390">
    <property type="entry name" value="PHPHLIPASEC"/>
</dbReference>
<dbReference type="GO" id="GO:0005509">
    <property type="term" value="F:calcium ion binding"/>
    <property type="evidence" value="ECO:0007669"/>
    <property type="project" value="InterPro"/>
</dbReference>
<dbReference type="PROSITE" id="PS50222">
    <property type="entry name" value="EF_HAND_2"/>
    <property type="match status" value="1"/>
</dbReference>
<evidence type="ECO:0000256" key="5">
    <source>
        <dbReference type="ARBA" id="ARBA00023224"/>
    </source>
</evidence>
<reference evidence="12" key="2">
    <citation type="submission" date="2009-11" db="EMBL/GenBank/DDBJ databases">
        <title>The Genome Sequence of Allomyces macrogynus strain ATCC 38327.</title>
        <authorList>
            <consortium name="The Broad Institute Genome Sequencing Platform"/>
            <person name="Russ C."/>
            <person name="Cuomo C."/>
            <person name="Shea T."/>
            <person name="Young S.K."/>
            <person name="Zeng Q."/>
            <person name="Koehrsen M."/>
            <person name="Haas B."/>
            <person name="Borodovsky M."/>
            <person name="Guigo R."/>
            <person name="Alvarado L."/>
            <person name="Berlin A."/>
            <person name="Borenstein D."/>
            <person name="Chen Z."/>
            <person name="Engels R."/>
            <person name="Freedman E."/>
            <person name="Gellesch M."/>
            <person name="Goldberg J."/>
            <person name="Griggs A."/>
            <person name="Gujja S."/>
            <person name="Heiman D."/>
            <person name="Hepburn T."/>
            <person name="Howarth C."/>
            <person name="Jen D."/>
            <person name="Larson L."/>
            <person name="Lewis B."/>
            <person name="Mehta T."/>
            <person name="Park D."/>
            <person name="Pearson M."/>
            <person name="Roberts A."/>
            <person name="Saif S."/>
            <person name="Shenoy N."/>
            <person name="Sisk P."/>
            <person name="Stolte C."/>
            <person name="Sykes S."/>
            <person name="Walk T."/>
            <person name="White J."/>
            <person name="Yandava C."/>
            <person name="Burger G."/>
            <person name="Gray M.W."/>
            <person name="Holland P.W.H."/>
            <person name="King N."/>
            <person name="Lang F.B.F."/>
            <person name="Roger A.J."/>
            <person name="Ruiz-Trillo I."/>
            <person name="Lander E."/>
            <person name="Nusbaum C."/>
        </authorList>
    </citation>
    <scope>NUCLEOTIDE SEQUENCE [LARGE SCALE GENOMIC DNA]</scope>
    <source>
        <strain evidence="12">ATCC 38327</strain>
    </source>
</reference>
<name>A0A0L0TB12_ALLM3</name>
<keyword evidence="5" id="KW-0807">Transducer</keyword>
<keyword evidence="3 6" id="KW-0442">Lipid degradation</keyword>
<dbReference type="InterPro" id="IPR035892">
    <property type="entry name" value="C2_domain_sf"/>
</dbReference>
<dbReference type="Pfam" id="PF00168">
    <property type="entry name" value="C2"/>
    <property type="match status" value="1"/>
</dbReference>
<evidence type="ECO:0000256" key="3">
    <source>
        <dbReference type="ARBA" id="ARBA00022963"/>
    </source>
</evidence>
<dbReference type="GO" id="GO:0004435">
    <property type="term" value="F:phosphatidylinositol-4,5-bisphosphate phospholipase C activity"/>
    <property type="evidence" value="ECO:0007669"/>
    <property type="project" value="UniProtKB-EC"/>
</dbReference>
<protein>
    <recommendedName>
        <fullName evidence="1 6">Phosphoinositide phospholipase C</fullName>
        <ecNumber evidence="1 6">3.1.4.11</ecNumber>
    </recommendedName>
</protein>
<dbReference type="InterPro" id="IPR000909">
    <property type="entry name" value="PLipase_C_PInositol-sp_X_dom"/>
</dbReference>
<dbReference type="InterPro" id="IPR001711">
    <property type="entry name" value="PLipase_C_Pinositol-sp_Y"/>
</dbReference>
<dbReference type="eggNOG" id="KOG0169">
    <property type="taxonomic scope" value="Eukaryota"/>
</dbReference>
<dbReference type="GO" id="GO:0016042">
    <property type="term" value="P:lipid catabolic process"/>
    <property type="evidence" value="ECO:0007669"/>
    <property type="project" value="UniProtKB-KW"/>
</dbReference>
<dbReference type="PROSITE" id="PS50007">
    <property type="entry name" value="PIPLC_X_DOMAIN"/>
    <property type="match status" value="1"/>
</dbReference>
<feature type="domain" description="PI-PLC Y-box" evidence="9">
    <location>
        <begin position="612"/>
        <end position="733"/>
    </location>
</feature>
<feature type="region of interest" description="Disordered" evidence="7">
    <location>
        <begin position="535"/>
        <end position="574"/>
    </location>
</feature>
<dbReference type="SUPFAM" id="SSF49562">
    <property type="entry name" value="C2 domain (Calcium/lipid-binding domain, CaLB)"/>
    <property type="match status" value="1"/>
</dbReference>
<dbReference type="PANTHER" id="PTHR10336">
    <property type="entry name" value="PHOSPHOINOSITIDE-SPECIFIC PHOSPHOLIPASE C FAMILY PROTEIN"/>
    <property type="match status" value="1"/>
</dbReference>
<dbReference type="SUPFAM" id="SSF50729">
    <property type="entry name" value="PH domain-like"/>
    <property type="match status" value="1"/>
</dbReference>
<keyword evidence="2 6" id="KW-0378">Hydrolase</keyword>
<dbReference type="InterPro" id="IPR011992">
    <property type="entry name" value="EF-hand-dom_pair"/>
</dbReference>
<evidence type="ECO:0000259" key="10">
    <source>
        <dbReference type="PROSITE" id="PS50222"/>
    </source>
</evidence>
<dbReference type="Pfam" id="PF00387">
    <property type="entry name" value="PI-PLC-Y"/>
    <property type="match status" value="1"/>
</dbReference>
<dbReference type="InterPro" id="IPR000008">
    <property type="entry name" value="C2_dom"/>
</dbReference>
<dbReference type="OMA" id="HWQREMS"/>
<evidence type="ECO:0000256" key="7">
    <source>
        <dbReference type="SAM" id="MobiDB-lite"/>
    </source>
</evidence>
<gene>
    <name evidence="11" type="ORF">AMAG_16381</name>
</gene>
<feature type="region of interest" description="Disordered" evidence="7">
    <location>
        <begin position="14"/>
        <end position="33"/>
    </location>
</feature>
<dbReference type="Gene3D" id="2.30.29.30">
    <property type="entry name" value="Pleckstrin-homology domain (PH domain)/Phosphotyrosine-binding domain (PTB)"/>
    <property type="match status" value="1"/>
</dbReference>
<dbReference type="InterPro" id="IPR002048">
    <property type="entry name" value="EF_hand_dom"/>
</dbReference>
<dbReference type="SUPFAM" id="SSF51695">
    <property type="entry name" value="PLC-like phosphodiesterases"/>
    <property type="match status" value="1"/>
</dbReference>